<dbReference type="Proteomes" id="UP000186040">
    <property type="component" value="Unassembled WGS sequence"/>
</dbReference>
<accession>A0A1Q9LRY8</accession>
<evidence type="ECO:0000256" key="1">
    <source>
        <dbReference type="ARBA" id="ARBA00022450"/>
    </source>
</evidence>
<comment type="caution">
    <text evidence="4">The sequence shown here is derived from an EMBL/GenBank/DDBJ whole genome shotgun (WGS) entry which is preliminary data.</text>
</comment>
<name>A0A1Q9LRY8_9PSEU</name>
<protein>
    <recommendedName>
        <fullName evidence="3">Carrier domain-containing protein</fullName>
    </recommendedName>
</protein>
<evidence type="ECO:0000313" key="5">
    <source>
        <dbReference type="Proteomes" id="UP000186040"/>
    </source>
</evidence>
<keyword evidence="5" id="KW-1185">Reference proteome</keyword>
<reference evidence="4 5" key="1">
    <citation type="submission" date="2016-10" db="EMBL/GenBank/DDBJ databases">
        <title>The Draft Genome Sequence of Actinokineospora bangkokensis 44EHWT reveals the biosynthetic pathway of antifungal compounds Thailandins with unusual extender unit butylmalonyl-CoA.</title>
        <authorList>
            <person name="Greule A."/>
            <person name="Intra B."/>
            <person name="Flemming S."/>
            <person name="Rommel M.G."/>
            <person name="Panbangred W."/>
            <person name="Bechthold A."/>
        </authorList>
    </citation>
    <scope>NUCLEOTIDE SEQUENCE [LARGE SCALE GENOMIC DNA]</scope>
    <source>
        <strain evidence="4 5">44EHW</strain>
    </source>
</reference>
<evidence type="ECO:0000313" key="4">
    <source>
        <dbReference type="EMBL" id="OLR94782.1"/>
    </source>
</evidence>
<organism evidence="4 5">
    <name type="scientific">Actinokineospora bangkokensis</name>
    <dbReference type="NCBI Taxonomy" id="1193682"/>
    <lineage>
        <taxon>Bacteria</taxon>
        <taxon>Bacillati</taxon>
        <taxon>Actinomycetota</taxon>
        <taxon>Actinomycetes</taxon>
        <taxon>Pseudonocardiales</taxon>
        <taxon>Pseudonocardiaceae</taxon>
        <taxon>Actinokineospora</taxon>
    </lineage>
</organism>
<dbReference type="EMBL" id="MKQR01000007">
    <property type="protein sequence ID" value="OLR94782.1"/>
    <property type="molecule type" value="Genomic_DNA"/>
</dbReference>
<keyword evidence="1" id="KW-0596">Phosphopantetheine</keyword>
<dbReference type="InterPro" id="IPR006162">
    <property type="entry name" value="Ppantetheine_attach_site"/>
</dbReference>
<dbReference type="SUPFAM" id="SSF47336">
    <property type="entry name" value="ACP-like"/>
    <property type="match status" value="1"/>
</dbReference>
<dbReference type="Pfam" id="PF00550">
    <property type="entry name" value="PP-binding"/>
    <property type="match status" value="1"/>
</dbReference>
<dbReference type="AlphaFoldDB" id="A0A1Q9LRY8"/>
<dbReference type="PROSITE" id="PS00012">
    <property type="entry name" value="PHOSPHOPANTETHEINE"/>
    <property type="match status" value="1"/>
</dbReference>
<dbReference type="PROSITE" id="PS50075">
    <property type="entry name" value="CARRIER"/>
    <property type="match status" value="1"/>
</dbReference>
<dbReference type="InterPro" id="IPR009081">
    <property type="entry name" value="PP-bd_ACP"/>
</dbReference>
<feature type="domain" description="Carrier" evidence="3">
    <location>
        <begin position="1"/>
        <end position="72"/>
    </location>
</feature>
<dbReference type="Gene3D" id="1.10.1200.10">
    <property type="entry name" value="ACP-like"/>
    <property type="match status" value="1"/>
</dbReference>
<evidence type="ECO:0000256" key="2">
    <source>
        <dbReference type="ARBA" id="ARBA00022553"/>
    </source>
</evidence>
<proteinExistence type="predicted"/>
<gene>
    <name evidence="4" type="ORF">BJP25_13095</name>
</gene>
<evidence type="ECO:0000259" key="3">
    <source>
        <dbReference type="PROSITE" id="PS50075"/>
    </source>
</evidence>
<dbReference type="InterPro" id="IPR036736">
    <property type="entry name" value="ACP-like_sf"/>
</dbReference>
<dbReference type="STRING" id="1193682.BJP25_13095"/>
<sequence>MVEVLGRHLRRGPQDGDWAGAVLSDLGLDSMTAIELVVDIEETFDVEFPEELLVRETFATFGALAGVVRSMVSES</sequence>
<keyword evidence="2" id="KW-0597">Phosphoprotein</keyword>